<keyword evidence="3" id="KW-0309">Germination</keyword>
<evidence type="ECO:0000256" key="7">
    <source>
        <dbReference type="ARBA" id="ARBA00023288"/>
    </source>
</evidence>
<feature type="domain" description="Spore germination protein N-terminal" evidence="9">
    <location>
        <begin position="24"/>
        <end position="204"/>
    </location>
</feature>
<feature type="domain" description="Spore germination GerAC-like C-terminal" evidence="8">
    <location>
        <begin position="214"/>
        <end position="381"/>
    </location>
</feature>
<evidence type="ECO:0000256" key="1">
    <source>
        <dbReference type="ARBA" id="ARBA00004635"/>
    </source>
</evidence>
<comment type="subcellular location">
    <subcellularLocation>
        <location evidence="1">Membrane</location>
        <topology evidence="1">Lipid-anchor</topology>
    </subcellularLocation>
</comment>
<evidence type="ECO:0000256" key="6">
    <source>
        <dbReference type="ARBA" id="ARBA00023139"/>
    </source>
</evidence>
<dbReference type="PROSITE" id="PS51257">
    <property type="entry name" value="PROKAR_LIPOPROTEIN"/>
    <property type="match status" value="1"/>
</dbReference>
<organism evidence="10 11">
    <name type="scientific">Aquibacillus koreensis</name>
    <dbReference type="NCBI Taxonomy" id="279446"/>
    <lineage>
        <taxon>Bacteria</taxon>
        <taxon>Bacillati</taxon>
        <taxon>Bacillota</taxon>
        <taxon>Bacilli</taxon>
        <taxon>Bacillales</taxon>
        <taxon>Bacillaceae</taxon>
        <taxon>Aquibacillus</taxon>
    </lineage>
</organism>
<dbReference type="AlphaFoldDB" id="A0A9X3WGR4"/>
<dbReference type="InterPro" id="IPR038501">
    <property type="entry name" value="Spore_GerAC_C_sf"/>
</dbReference>
<evidence type="ECO:0000313" key="10">
    <source>
        <dbReference type="EMBL" id="MDC3419462.1"/>
    </source>
</evidence>
<evidence type="ECO:0000256" key="3">
    <source>
        <dbReference type="ARBA" id="ARBA00022544"/>
    </source>
</evidence>
<keyword evidence="11" id="KW-1185">Reference proteome</keyword>
<keyword evidence="6" id="KW-0564">Palmitate</keyword>
<proteinExistence type="inferred from homology"/>
<dbReference type="GO" id="GO:0009847">
    <property type="term" value="P:spore germination"/>
    <property type="evidence" value="ECO:0007669"/>
    <property type="project" value="InterPro"/>
</dbReference>
<reference evidence="10" key="1">
    <citation type="submission" date="2022-06" db="EMBL/GenBank/DDBJ databases">
        <title>Aquibacillus sp. a new bacterium isolated from soil saline samples.</title>
        <authorList>
            <person name="Galisteo C."/>
            <person name="De La Haba R."/>
            <person name="Sanchez-Porro C."/>
            <person name="Ventosa A."/>
        </authorList>
    </citation>
    <scope>NUCLEOTIDE SEQUENCE</scope>
    <source>
        <strain evidence="10">JCM 12387</strain>
    </source>
</reference>
<dbReference type="EMBL" id="JAMQJZ010000002">
    <property type="protein sequence ID" value="MDC3419462.1"/>
    <property type="molecule type" value="Genomic_DNA"/>
</dbReference>
<keyword evidence="7" id="KW-0449">Lipoprotein</keyword>
<evidence type="ECO:0000259" key="8">
    <source>
        <dbReference type="Pfam" id="PF05504"/>
    </source>
</evidence>
<keyword evidence="4" id="KW-0732">Signal</keyword>
<name>A0A9X3WGR4_9BACI</name>
<dbReference type="InterPro" id="IPR046953">
    <property type="entry name" value="Spore_GerAC-like_C"/>
</dbReference>
<gene>
    <name evidence="10" type="ORF">NC661_03680</name>
</gene>
<dbReference type="Proteomes" id="UP001145072">
    <property type="component" value="Unassembled WGS sequence"/>
</dbReference>
<comment type="similarity">
    <text evidence="2">Belongs to the GerABKC lipoprotein family.</text>
</comment>
<evidence type="ECO:0000256" key="4">
    <source>
        <dbReference type="ARBA" id="ARBA00022729"/>
    </source>
</evidence>
<evidence type="ECO:0000256" key="2">
    <source>
        <dbReference type="ARBA" id="ARBA00007886"/>
    </source>
</evidence>
<evidence type="ECO:0000259" key="9">
    <source>
        <dbReference type="Pfam" id="PF25198"/>
    </source>
</evidence>
<dbReference type="Pfam" id="PF05504">
    <property type="entry name" value="Spore_GerAC"/>
    <property type="match status" value="1"/>
</dbReference>
<comment type="caution">
    <text evidence="10">The sequence shown here is derived from an EMBL/GenBank/DDBJ whole genome shotgun (WGS) entry which is preliminary data.</text>
</comment>
<dbReference type="InterPro" id="IPR057336">
    <property type="entry name" value="GerAC_N"/>
</dbReference>
<dbReference type="InterPro" id="IPR008844">
    <property type="entry name" value="Spore_GerAC-like"/>
</dbReference>
<dbReference type="RefSeq" id="WP_259869716.1">
    <property type="nucleotide sequence ID" value="NZ_JAMQJZ010000002.1"/>
</dbReference>
<dbReference type="PANTHER" id="PTHR35789:SF1">
    <property type="entry name" value="SPORE GERMINATION PROTEIN B3"/>
    <property type="match status" value="1"/>
</dbReference>
<sequence length="393" mass="44071">MRMRKYLEILSSLFVIVFLSGCWDSEEIENRAFIRGSSIDLAEQTTKDNPQLTLTQQLIVPAAIGTATTGGGEQPAFRNLALSGESLMHINNEISKRANRTLYAHHLEVLLFSEDVVKQPDLFEKLLDLFTREQQNRRSVLVAVTKEKASSLLDIEPEHIKVPSQYISELLDNKKSAEVSPPLRLGDLHEKLFANVSFVIPYLAIVDDKSIENSGVAVFNTNERAVIGTLDGPLTMGRNFMTGDMEAGNMRISIQDAKANIMIANVQSSLKLTNKDKNNLTFEIDVNISGVISETNSKINPHTHLDLYAKGLEKEVKKLVDKTITKAQTDLKTDIFKFNIYLYGHHYKLWESLKDEWDTGANYFANSKINVTVNANIEMSGNTQFTTQKEKGS</sequence>
<accession>A0A9X3WGR4</accession>
<evidence type="ECO:0000256" key="5">
    <source>
        <dbReference type="ARBA" id="ARBA00023136"/>
    </source>
</evidence>
<dbReference type="Gene3D" id="3.30.300.210">
    <property type="entry name" value="Nutrient germinant receptor protein C, domain 3"/>
    <property type="match status" value="1"/>
</dbReference>
<keyword evidence="5" id="KW-0472">Membrane</keyword>
<dbReference type="Pfam" id="PF25198">
    <property type="entry name" value="Spore_GerAC_N"/>
    <property type="match status" value="1"/>
</dbReference>
<protein>
    <submittedName>
        <fullName evidence="10">Ger(X)C family spore germination protein</fullName>
    </submittedName>
</protein>
<evidence type="ECO:0000313" key="11">
    <source>
        <dbReference type="Proteomes" id="UP001145072"/>
    </source>
</evidence>
<dbReference type="NCBIfam" id="TIGR02887">
    <property type="entry name" value="spore_ger_x_C"/>
    <property type="match status" value="1"/>
</dbReference>
<dbReference type="PANTHER" id="PTHR35789">
    <property type="entry name" value="SPORE GERMINATION PROTEIN B3"/>
    <property type="match status" value="1"/>
</dbReference>
<dbReference type="GO" id="GO:0016020">
    <property type="term" value="C:membrane"/>
    <property type="evidence" value="ECO:0007669"/>
    <property type="project" value="UniProtKB-SubCell"/>
</dbReference>